<dbReference type="RefSeq" id="WP_182152972.1">
    <property type="nucleotide sequence ID" value="NZ_JACEZU010000003.1"/>
</dbReference>
<dbReference type="InterPro" id="IPR001753">
    <property type="entry name" value="Enoyl-CoA_hydra/iso"/>
</dbReference>
<feature type="chain" id="PRO_5031345491" evidence="1">
    <location>
        <begin position="24"/>
        <end position="323"/>
    </location>
</feature>
<dbReference type="PANTHER" id="PTHR43459:SF1">
    <property type="entry name" value="EG:BACN32G11.4 PROTEIN"/>
    <property type="match status" value="1"/>
</dbReference>
<keyword evidence="1" id="KW-0732">Signal</keyword>
<comment type="caution">
    <text evidence="2">The sequence shown here is derived from an EMBL/GenBank/DDBJ whole genome shotgun (WGS) entry which is preliminary data.</text>
</comment>
<evidence type="ECO:0000313" key="2">
    <source>
        <dbReference type="EMBL" id="MBA5687148.1"/>
    </source>
</evidence>
<dbReference type="PANTHER" id="PTHR43459">
    <property type="entry name" value="ENOYL-COA HYDRATASE"/>
    <property type="match status" value="1"/>
</dbReference>
<dbReference type="SUPFAM" id="SSF52096">
    <property type="entry name" value="ClpP/crotonase"/>
    <property type="match status" value="1"/>
</dbReference>
<dbReference type="CDD" id="cd06558">
    <property type="entry name" value="crotonase-like"/>
    <property type="match status" value="1"/>
</dbReference>
<dbReference type="InterPro" id="IPR029045">
    <property type="entry name" value="ClpP/crotonase-like_dom_sf"/>
</dbReference>
<sequence>MNQIKLIAAAIVSGLLSFNSAYAQDINQASNPAPAAVASSTQSTIRVERLSASIAKVHFSNAPINFIVPETIASLNDTVKALSKDDQIKVVIVVSDMKGYFFNHFDTSQFSAFLGQRGTDNRPLWVELITNLSNAPFVTIASIRGRTQGGGNELTLAFDLRYASKEKAVFDQPEVGIGLFPGGGGTDMLTQLAGRDRALEAFLSSDEYNAELAEKYGWVTRALPDSQLDGFVDRMAHRLASFDKTALVTTKQRINETVFPKESERMASYAAFTKSLSWPGLQQRLPVFGKMYQDVGLEKVEGNMGYYIGEGNKKLQANEKAKK</sequence>
<gene>
    <name evidence="2" type="ORF">H3H39_08820</name>
</gene>
<dbReference type="GO" id="GO:0016853">
    <property type="term" value="F:isomerase activity"/>
    <property type="evidence" value="ECO:0007669"/>
    <property type="project" value="UniProtKB-KW"/>
</dbReference>
<dbReference type="AlphaFoldDB" id="A0A7W2F8K8"/>
<proteinExistence type="predicted"/>
<keyword evidence="3" id="KW-1185">Reference proteome</keyword>
<dbReference type="Proteomes" id="UP000573499">
    <property type="component" value="Unassembled WGS sequence"/>
</dbReference>
<protein>
    <submittedName>
        <fullName evidence="2">Enoyl-CoA hydratase/isomerase family protein</fullName>
    </submittedName>
</protein>
<dbReference type="EMBL" id="JACEZU010000003">
    <property type="protein sequence ID" value="MBA5687148.1"/>
    <property type="molecule type" value="Genomic_DNA"/>
</dbReference>
<dbReference type="Gene3D" id="3.90.226.10">
    <property type="entry name" value="2-enoyl-CoA Hydratase, Chain A, domain 1"/>
    <property type="match status" value="1"/>
</dbReference>
<dbReference type="Pfam" id="PF00378">
    <property type="entry name" value="ECH_1"/>
    <property type="match status" value="1"/>
</dbReference>
<reference evidence="2 3" key="1">
    <citation type="submission" date="2020-07" db="EMBL/GenBank/DDBJ databases">
        <title>Novel species isolated from subtropical streams in China.</title>
        <authorList>
            <person name="Lu H."/>
        </authorList>
    </citation>
    <scope>NUCLEOTIDE SEQUENCE [LARGE SCALE GENOMIC DNA]</scope>
    <source>
        <strain evidence="2 3">LX47W</strain>
    </source>
</reference>
<evidence type="ECO:0000313" key="3">
    <source>
        <dbReference type="Proteomes" id="UP000573499"/>
    </source>
</evidence>
<keyword evidence="2" id="KW-0413">Isomerase</keyword>
<evidence type="ECO:0000256" key="1">
    <source>
        <dbReference type="SAM" id="SignalP"/>
    </source>
</evidence>
<name>A0A7W2F8K8_9BURK</name>
<feature type="signal peptide" evidence="1">
    <location>
        <begin position="1"/>
        <end position="23"/>
    </location>
</feature>
<accession>A0A7W2F8K8</accession>
<organism evidence="2 3">
    <name type="scientific">Rugamonas apoptosis</name>
    <dbReference type="NCBI Taxonomy" id="2758570"/>
    <lineage>
        <taxon>Bacteria</taxon>
        <taxon>Pseudomonadati</taxon>
        <taxon>Pseudomonadota</taxon>
        <taxon>Betaproteobacteria</taxon>
        <taxon>Burkholderiales</taxon>
        <taxon>Oxalobacteraceae</taxon>
        <taxon>Telluria group</taxon>
        <taxon>Rugamonas</taxon>
    </lineage>
</organism>